<accession>A0A6A5SQH7</accession>
<dbReference type="AlphaFoldDB" id="A0A6A5SQH7"/>
<reference evidence="1" key="1">
    <citation type="journal article" date="2020" name="Stud. Mycol.">
        <title>101 Dothideomycetes genomes: a test case for predicting lifestyles and emergence of pathogens.</title>
        <authorList>
            <person name="Haridas S."/>
            <person name="Albert R."/>
            <person name="Binder M."/>
            <person name="Bloem J."/>
            <person name="Labutti K."/>
            <person name="Salamov A."/>
            <person name="Andreopoulos B."/>
            <person name="Baker S."/>
            <person name="Barry K."/>
            <person name="Bills G."/>
            <person name="Bluhm B."/>
            <person name="Cannon C."/>
            <person name="Castanera R."/>
            <person name="Culley D."/>
            <person name="Daum C."/>
            <person name="Ezra D."/>
            <person name="Gonzalez J."/>
            <person name="Henrissat B."/>
            <person name="Kuo A."/>
            <person name="Liang C."/>
            <person name="Lipzen A."/>
            <person name="Lutzoni F."/>
            <person name="Magnuson J."/>
            <person name="Mondo S."/>
            <person name="Nolan M."/>
            <person name="Ohm R."/>
            <person name="Pangilinan J."/>
            <person name="Park H.-J."/>
            <person name="Ramirez L."/>
            <person name="Alfaro M."/>
            <person name="Sun H."/>
            <person name="Tritt A."/>
            <person name="Yoshinaga Y."/>
            <person name="Zwiers L.-H."/>
            <person name="Turgeon B."/>
            <person name="Goodwin S."/>
            <person name="Spatafora J."/>
            <person name="Crous P."/>
            <person name="Grigoriev I."/>
        </authorList>
    </citation>
    <scope>NUCLEOTIDE SEQUENCE</scope>
    <source>
        <strain evidence="1">CBS 161.51</strain>
    </source>
</reference>
<name>A0A6A5SQH7_9PLEO</name>
<evidence type="ECO:0000313" key="2">
    <source>
        <dbReference type="Proteomes" id="UP000800038"/>
    </source>
</evidence>
<proteinExistence type="predicted"/>
<dbReference type="Proteomes" id="UP000800038">
    <property type="component" value="Unassembled WGS sequence"/>
</dbReference>
<dbReference type="EMBL" id="ML976040">
    <property type="protein sequence ID" value="KAF1941944.1"/>
    <property type="molecule type" value="Genomic_DNA"/>
</dbReference>
<organism evidence="1 2">
    <name type="scientific">Clathrospora elynae</name>
    <dbReference type="NCBI Taxonomy" id="706981"/>
    <lineage>
        <taxon>Eukaryota</taxon>
        <taxon>Fungi</taxon>
        <taxon>Dikarya</taxon>
        <taxon>Ascomycota</taxon>
        <taxon>Pezizomycotina</taxon>
        <taxon>Dothideomycetes</taxon>
        <taxon>Pleosporomycetidae</taxon>
        <taxon>Pleosporales</taxon>
        <taxon>Diademaceae</taxon>
        <taxon>Clathrospora</taxon>
    </lineage>
</organism>
<feature type="non-terminal residue" evidence="1">
    <location>
        <position position="92"/>
    </location>
</feature>
<sequence>MPRRRQEQTRARSSAWAHLLDALQQAATWSRRLCSIIDGLYALRDVYRLSNQCLPSQSQRLSLQALVALEEKHRAGNGWAITTTIQDHERQL</sequence>
<keyword evidence="2" id="KW-1185">Reference proteome</keyword>
<protein>
    <submittedName>
        <fullName evidence="1">Uncharacterized protein</fullName>
    </submittedName>
</protein>
<evidence type="ECO:0000313" key="1">
    <source>
        <dbReference type="EMBL" id="KAF1941944.1"/>
    </source>
</evidence>
<gene>
    <name evidence="1" type="ORF">EJ02DRAFT_454619</name>
</gene>